<evidence type="ECO:0000313" key="2">
    <source>
        <dbReference type="Proteomes" id="UP000216442"/>
    </source>
</evidence>
<comment type="caution">
    <text evidence="1">The sequence shown here is derived from an EMBL/GenBank/DDBJ whole genome shotgun (WGS) entry which is preliminary data.</text>
</comment>
<protein>
    <submittedName>
        <fullName evidence="1">Uncharacterized protein</fullName>
    </submittedName>
</protein>
<sequence length="63" mass="6731">MFRGASANAGARPGAFCIAMFFGKGSGTIHGFSAEKARQGEMTVQTQTHRITTAQDVHRDVMS</sequence>
<keyword evidence="2" id="KW-1185">Reference proteome</keyword>
<dbReference type="RefSeq" id="WP_095490937.1">
    <property type="nucleotide sequence ID" value="NZ_NPKJ01000007.1"/>
</dbReference>
<reference evidence="1 2" key="1">
    <citation type="submission" date="2017-08" db="EMBL/GenBank/DDBJ databases">
        <title>Mesorhizobium wenxinae sp. nov., a novel rhizobial species isolated from root nodules of chickpea (Cicer arietinum L.).</title>
        <authorList>
            <person name="Zhang J."/>
        </authorList>
    </citation>
    <scope>NUCLEOTIDE SEQUENCE [LARGE SCALE GENOMIC DNA]</scope>
    <source>
        <strain evidence="1 2">SDW018</strain>
    </source>
</reference>
<gene>
    <name evidence="1" type="ORF">CIT26_01600</name>
</gene>
<accession>A0A271LVA5</accession>
<evidence type="ECO:0000313" key="1">
    <source>
        <dbReference type="EMBL" id="PAQ12092.1"/>
    </source>
</evidence>
<dbReference type="Proteomes" id="UP000216442">
    <property type="component" value="Unassembled WGS sequence"/>
</dbReference>
<name>A0A271LVA5_9HYPH</name>
<dbReference type="EMBL" id="NPKJ01000007">
    <property type="protein sequence ID" value="PAQ12092.1"/>
    <property type="molecule type" value="Genomic_DNA"/>
</dbReference>
<dbReference type="AlphaFoldDB" id="A0A271LVA5"/>
<organism evidence="1 2">
    <name type="scientific">Mesorhizobium temperatum</name>
    <dbReference type="NCBI Taxonomy" id="241416"/>
    <lineage>
        <taxon>Bacteria</taxon>
        <taxon>Pseudomonadati</taxon>
        <taxon>Pseudomonadota</taxon>
        <taxon>Alphaproteobacteria</taxon>
        <taxon>Hyphomicrobiales</taxon>
        <taxon>Phyllobacteriaceae</taxon>
        <taxon>Mesorhizobium</taxon>
    </lineage>
</organism>
<proteinExistence type="predicted"/>